<evidence type="ECO:0000313" key="2">
    <source>
        <dbReference type="EMBL" id="KAF4679612.1"/>
    </source>
</evidence>
<dbReference type="OrthoDB" id="9950135at2759"/>
<evidence type="ECO:0000313" key="3">
    <source>
        <dbReference type="Proteomes" id="UP000541610"/>
    </source>
</evidence>
<feature type="compositionally biased region" description="Polar residues" evidence="1">
    <location>
        <begin position="176"/>
        <end position="188"/>
    </location>
</feature>
<comment type="caution">
    <text evidence="2">The sequence shown here is derived from an EMBL/GenBank/DDBJ whole genome shotgun (WGS) entry which is preliminary data.</text>
</comment>
<dbReference type="InterPro" id="IPR043502">
    <property type="entry name" value="DNA/RNA_pol_sf"/>
</dbReference>
<protein>
    <submittedName>
        <fullName evidence="2">Uncharacterized protein</fullName>
    </submittedName>
</protein>
<evidence type="ECO:0000256" key="1">
    <source>
        <dbReference type="SAM" id="MobiDB-lite"/>
    </source>
</evidence>
<dbReference type="EMBL" id="JABANP010000712">
    <property type="protein sequence ID" value="KAF4679612.1"/>
    <property type="molecule type" value="Genomic_DNA"/>
</dbReference>
<name>A0A7J6N6R0_PEROL</name>
<feature type="region of interest" description="Disordered" evidence="1">
    <location>
        <begin position="364"/>
        <end position="387"/>
    </location>
</feature>
<reference evidence="2 3" key="1">
    <citation type="submission" date="2020-04" db="EMBL/GenBank/DDBJ databases">
        <title>Perkinsus olseni comparative genomics.</title>
        <authorList>
            <person name="Bogema D.R."/>
        </authorList>
    </citation>
    <scope>NUCLEOTIDE SEQUENCE [LARGE SCALE GENOMIC DNA]</scope>
    <source>
        <strain evidence="2">00978-12</strain>
    </source>
</reference>
<organism evidence="2 3">
    <name type="scientific">Perkinsus olseni</name>
    <name type="common">Perkinsus atlanticus</name>
    <dbReference type="NCBI Taxonomy" id="32597"/>
    <lineage>
        <taxon>Eukaryota</taxon>
        <taxon>Sar</taxon>
        <taxon>Alveolata</taxon>
        <taxon>Perkinsozoa</taxon>
        <taxon>Perkinsea</taxon>
        <taxon>Perkinsida</taxon>
        <taxon>Perkinsidae</taxon>
        <taxon>Perkinsus</taxon>
    </lineage>
</organism>
<feature type="region of interest" description="Disordered" evidence="1">
    <location>
        <begin position="176"/>
        <end position="204"/>
    </location>
</feature>
<gene>
    <name evidence="2" type="ORF">FOZ60_014846</name>
</gene>
<dbReference type="Proteomes" id="UP000541610">
    <property type="component" value="Unassembled WGS sequence"/>
</dbReference>
<dbReference type="PANTHER" id="PTHR33064:SF37">
    <property type="entry name" value="RIBONUCLEASE H"/>
    <property type="match status" value="1"/>
</dbReference>
<proteinExistence type="predicted"/>
<dbReference type="AlphaFoldDB" id="A0A7J6N6R0"/>
<dbReference type="SUPFAM" id="SSF56672">
    <property type="entry name" value="DNA/RNA polymerases"/>
    <property type="match status" value="1"/>
</dbReference>
<dbReference type="InterPro" id="IPR051320">
    <property type="entry name" value="Viral_Replic_Matur_Polypro"/>
</dbReference>
<sequence length="751" mass="82754">MNDSDSPTDTELSLGRTVLEPQDATEIRKWRTSTSLGPGLQSFRLDFDPSLISPDQTDYLLARFLEFETVPLSGVKVFVSNLASAMASSAAGAESSTSPTVARPPLEFARAILAMVLHAGLVHGMPMRPLLWLGSALAVASTKRKYRIARSVELSNERHYVDALLEALRDQASQAGTISATSQSSSGNPGVASRASREGITTTSLSRERAPLNVFKLPLEYTEFEGPTSATPYAAFKGGVQTSINFYGIDNDRDCMLFLFRHIGKGLKSEIITHLGTAQPAPSAIWEALKQHTGEKVDEFYARVKSEWLLFSRVSGVTLPLPFVSAKFVGGLLPDIKAPLEASCGHQLPKLPLEEARDAALYHESRVSSSRSEGSSRKVNSNKRQSLPVVQAPPVEPVWIQGGQRTACGLPTKAKIDERLKGWSFPKVTVQLKPGAVRPCPKRPYVCRKREMQAMELMVNNLERDGIVTRLSRAAVDHRQVWISPAFAVPKASDDEVTEPLTAENVDRAYRLVVDERCINESVKDLLPSWGTYMRSVDECLAELPASDVWYAGLDVGQAFFNLKYDESCSHLFGFAYYDSAGTVQYALFRYMTMGFKLSSFFWAYAIHSLLATAIPEADVPWSRFIDECVHLKSLLVYILEKVNAKAPIAKRKGPAREIDYLGLALVQGGYRISDATLENLCTNLKTKPLTLRGLRTKLGLLQFCRSLWRPERNRAEKTLSHLTAPFTSLVGSMVAAKSKKTARLSLDGGP</sequence>
<dbReference type="PANTHER" id="PTHR33064">
    <property type="entry name" value="POL PROTEIN"/>
    <property type="match status" value="1"/>
</dbReference>
<accession>A0A7J6N6R0</accession>
<dbReference type="Gene3D" id="3.10.10.10">
    <property type="entry name" value="HIV Type 1 Reverse Transcriptase, subunit A, domain 1"/>
    <property type="match status" value="1"/>
</dbReference>